<evidence type="ECO:0000256" key="2">
    <source>
        <dbReference type="ARBA" id="ARBA00022748"/>
    </source>
</evidence>
<dbReference type="InterPro" id="IPR036249">
    <property type="entry name" value="Thioredoxin-like_sf"/>
</dbReference>
<evidence type="ECO:0000256" key="4">
    <source>
        <dbReference type="SAM" id="MobiDB-lite"/>
    </source>
</evidence>
<sequence>MTPSQPPTPSPSSDATAADPAASPSTTPPAAGRRRLLFAGVAGAAGLAGASFAWWKFRPHDVAPGAEQALWGLQFDTPEGGTLDMRRFAGKPLLINFWATWCPPCVDELPLLNTFYRTHSAHGWQVVGLAIDQPSSVRQFLTKLPLDFPVGLAGLSGTDLGRSLGNLTGGLPFTVVVNAAGQIQDRKMGQVTAKDLEVWAKG</sequence>
<dbReference type="PROSITE" id="PS51318">
    <property type="entry name" value="TAT"/>
    <property type="match status" value="1"/>
</dbReference>
<dbReference type="InterPro" id="IPR006311">
    <property type="entry name" value="TAT_signal"/>
</dbReference>
<evidence type="ECO:0000259" key="6">
    <source>
        <dbReference type="PROSITE" id="PS51352"/>
    </source>
</evidence>
<gene>
    <name evidence="7" type="ORF">GCM10023090_03440</name>
</gene>
<feature type="compositionally biased region" description="Low complexity" evidence="4">
    <location>
        <begin position="11"/>
        <end position="30"/>
    </location>
</feature>
<dbReference type="InterPro" id="IPR050553">
    <property type="entry name" value="Thioredoxin_ResA/DsbE_sf"/>
</dbReference>
<name>A0ABP8KX48_9BURK</name>
<dbReference type="InterPro" id="IPR013766">
    <property type="entry name" value="Thioredoxin_domain"/>
</dbReference>
<dbReference type="PANTHER" id="PTHR42852:SF13">
    <property type="entry name" value="PROTEIN DIPZ"/>
    <property type="match status" value="1"/>
</dbReference>
<protein>
    <recommendedName>
        <fullName evidence="6">Thioredoxin domain-containing protein</fullName>
    </recommendedName>
</protein>
<keyword evidence="5" id="KW-0472">Membrane</keyword>
<dbReference type="Pfam" id="PF08534">
    <property type="entry name" value="Redoxin"/>
    <property type="match status" value="1"/>
</dbReference>
<dbReference type="InterPro" id="IPR013740">
    <property type="entry name" value="Redoxin"/>
</dbReference>
<accession>A0ABP8KX48</accession>
<dbReference type="Gene3D" id="3.40.30.10">
    <property type="entry name" value="Glutaredoxin"/>
    <property type="match status" value="1"/>
</dbReference>
<evidence type="ECO:0000256" key="3">
    <source>
        <dbReference type="ARBA" id="ARBA00023284"/>
    </source>
</evidence>
<evidence type="ECO:0000256" key="1">
    <source>
        <dbReference type="ARBA" id="ARBA00004196"/>
    </source>
</evidence>
<comment type="caution">
    <text evidence="7">The sequence shown here is derived from an EMBL/GenBank/DDBJ whole genome shotgun (WGS) entry which is preliminary data.</text>
</comment>
<feature type="region of interest" description="Disordered" evidence="4">
    <location>
        <begin position="1"/>
        <end position="30"/>
    </location>
</feature>
<evidence type="ECO:0000313" key="8">
    <source>
        <dbReference type="Proteomes" id="UP001501788"/>
    </source>
</evidence>
<dbReference type="InterPro" id="IPR017937">
    <property type="entry name" value="Thioredoxin_CS"/>
</dbReference>
<keyword evidence="8" id="KW-1185">Reference proteome</keyword>
<feature type="compositionally biased region" description="Pro residues" evidence="4">
    <location>
        <begin position="1"/>
        <end position="10"/>
    </location>
</feature>
<keyword evidence="2" id="KW-0201">Cytochrome c-type biogenesis</keyword>
<evidence type="ECO:0000313" key="7">
    <source>
        <dbReference type="EMBL" id="GAA4418449.1"/>
    </source>
</evidence>
<organism evidence="7 8">
    <name type="scientific">Acidovorax lacteus</name>
    <dbReference type="NCBI Taxonomy" id="1924988"/>
    <lineage>
        <taxon>Bacteria</taxon>
        <taxon>Pseudomonadati</taxon>
        <taxon>Pseudomonadota</taxon>
        <taxon>Betaproteobacteria</taxon>
        <taxon>Burkholderiales</taxon>
        <taxon>Comamonadaceae</taxon>
        <taxon>Acidovorax</taxon>
    </lineage>
</organism>
<dbReference type="Proteomes" id="UP001501788">
    <property type="component" value="Unassembled WGS sequence"/>
</dbReference>
<evidence type="ECO:0000256" key="5">
    <source>
        <dbReference type="SAM" id="Phobius"/>
    </source>
</evidence>
<keyword evidence="5" id="KW-1133">Transmembrane helix</keyword>
<dbReference type="SUPFAM" id="SSF52833">
    <property type="entry name" value="Thioredoxin-like"/>
    <property type="match status" value="1"/>
</dbReference>
<dbReference type="PROSITE" id="PS51352">
    <property type="entry name" value="THIOREDOXIN_2"/>
    <property type="match status" value="1"/>
</dbReference>
<feature type="domain" description="Thioredoxin" evidence="6">
    <location>
        <begin position="62"/>
        <end position="202"/>
    </location>
</feature>
<dbReference type="EMBL" id="BAABEX010000003">
    <property type="protein sequence ID" value="GAA4418449.1"/>
    <property type="molecule type" value="Genomic_DNA"/>
</dbReference>
<dbReference type="PROSITE" id="PS00194">
    <property type="entry name" value="THIOREDOXIN_1"/>
    <property type="match status" value="1"/>
</dbReference>
<dbReference type="RefSeq" id="WP_345060615.1">
    <property type="nucleotide sequence ID" value="NZ_BAABEX010000003.1"/>
</dbReference>
<feature type="transmembrane region" description="Helical" evidence="5">
    <location>
        <begin position="36"/>
        <end position="55"/>
    </location>
</feature>
<reference evidence="8" key="1">
    <citation type="journal article" date="2019" name="Int. J. Syst. Evol. Microbiol.">
        <title>The Global Catalogue of Microorganisms (GCM) 10K type strain sequencing project: providing services to taxonomists for standard genome sequencing and annotation.</title>
        <authorList>
            <consortium name="The Broad Institute Genomics Platform"/>
            <consortium name="The Broad Institute Genome Sequencing Center for Infectious Disease"/>
            <person name="Wu L."/>
            <person name="Ma J."/>
        </authorList>
    </citation>
    <scope>NUCLEOTIDE SEQUENCE [LARGE SCALE GENOMIC DNA]</scope>
    <source>
        <strain evidence="8">JCM 31890</strain>
    </source>
</reference>
<keyword evidence="5" id="KW-0812">Transmembrane</keyword>
<dbReference type="PANTHER" id="PTHR42852">
    <property type="entry name" value="THIOL:DISULFIDE INTERCHANGE PROTEIN DSBE"/>
    <property type="match status" value="1"/>
</dbReference>
<dbReference type="CDD" id="cd02966">
    <property type="entry name" value="TlpA_like_family"/>
    <property type="match status" value="1"/>
</dbReference>
<comment type="subcellular location">
    <subcellularLocation>
        <location evidence="1">Cell envelope</location>
    </subcellularLocation>
</comment>
<proteinExistence type="predicted"/>
<keyword evidence="3" id="KW-0676">Redox-active center</keyword>